<keyword evidence="1" id="KW-0472">Membrane</keyword>
<organism evidence="3 4">
    <name type="scientific">Burkholderia plantarii</name>
    <dbReference type="NCBI Taxonomy" id="41899"/>
    <lineage>
        <taxon>Bacteria</taxon>
        <taxon>Pseudomonadati</taxon>
        <taxon>Pseudomonadota</taxon>
        <taxon>Betaproteobacteria</taxon>
        <taxon>Burkholderiales</taxon>
        <taxon>Burkholderiaceae</taxon>
        <taxon>Burkholderia</taxon>
    </lineage>
</organism>
<dbReference type="HOGENOM" id="CLU_052944_1_0_4"/>
<reference evidence="3 4" key="2">
    <citation type="journal article" date="2016" name="Appl. Microbiol. Biotechnol.">
        <title>Mutations improving production and secretion of extracellular lipase by Burkholderia glumae PG1.</title>
        <authorList>
            <person name="Knapp A."/>
            <person name="Voget S."/>
            <person name="Gao R."/>
            <person name="Zaburannyi N."/>
            <person name="Krysciak D."/>
            <person name="Breuer M."/>
            <person name="Hauer B."/>
            <person name="Streit W.R."/>
            <person name="Muller R."/>
            <person name="Daniel R."/>
            <person name="Jaeger K.E."/>
        </authorList>
    </citation>
    <scope>NUCLEOTIDE SEQUENCE [LARGE SCALE GENOMIC DNA]</scope>
    <source>
        <strain evidence="3 4">PG1</strain>
    </source>
</reference>
<evidence type="ECO:0000256" key="1">
    <source>
        <dbReference type="SAM" id="Phobius"/>
    </source>
</evidence>
<feature type="transmembrane region" description="Helical" evidence="1">
    <location>
        <begin position="45"/>
        <end position="63"/>
    </location>
</feature>
<dbReference type="InterPro" id="IPR026841">
    <property type="entry name" value="Aur1/Ipt1"/>
</dbReference>
<feature type="transmembrane region" description="Helical" evidence="1">
    <location>
        <begin position="143"/>
        <end position="162"/>
    </location>
</feature>
<feature type="transmembrane region" description="Helical" evidence="1">
    <location>
        <begin position="169"/>
        <end position="189"/>
    </location>
</feature>
<reference evidence="4" key="1">
    <citation type="submission" date="2011-03" db="EMBL/GenBank/DDBJ databases">
        <authorList>
            <person name="Voget S."/>
            <person name="Streit W.R."/>
            <person name="Jaeger K.E."/>
            <person name="Daniel R."/>
        </authorList>
    </citation>
    <scope>NUCLEOTIDE SEQUENCE [LARGE SCALE GENOMIC DNA]</scope>
    <source>
        <strain evidence="4">PG1</strain>
    </source>
</reference>
<dbReference type="KEGG" id="bgp:BGL_2c17340"/>
<gene>
    <name evidence="3" type="ORF">BGL_2c17340</name>
</gene>
<dbReference type="Proteomes" id="UP000031838">
    <property type="component" value="Chromosome 2"/>
</dbReference>
<evidence type="ECO:0000313" key="4">
    <source>
        <dbReference type="Proteomes" id="UP000031838"/>
    </source>
</evidence>
<feature type="transmembrane region" description="Helical" evidence="1">
    <location>
        <begin position="281"/>
        <end position="298"/>
    </location>
</feature>
<keyword evidence="1" id="KW-1133">Transmembrane helix</keyword>
<feature type="domain" description="Inositolphosphotransferase Aur1/Ipt1" evidence="2">
    <location>
        <begin position="113"/>
        <end position="292"/>
    </location>
</feature>
<dbReference type="Pfam" id="PF14378">
    <property type="entry name" value="PAP2_3"/>
    <property type="match status" value="1"/>
</dbReference>
<sequence>MRLRPVGTFAGVWGVTLVAIGFDFRWARARGFSILHGWPVSLWKIVTVSLACCLVLLALSRIARYARVADRLRCAELAVAVFCLLTIVVWAQTVSIAEYIGIGLGLPSNAALLVRLDHALGFDWPHAYRWVGAHPRLETVLRWAYFSAYFQLLAIPFVLAVARRVEAIAEFLVVLVAASILLMLISIPFPAESAFLYYGVTDPGTSSTVSHYEPLRLGVLRAVDPFTVQGLVSMPSFHTMLAMFFAWAVRRVRGVFPFALALNALMIMATLTVGGHYLVDLLAGLACGAAVIAGVSGLRRPAPRRVTGSFS</sequence>
<dbReference type="EMBL" id="CP002581">
    <property type="protein sequence ID" value="AJK49801.1"/>
    <property type="molecule type" value="Genomic_DNA"/>
</dbReference>
<name>A0A0B6SC25_BURPL</name>
<feature type="transmembrane region" description="Helical" evidence="1">
    <location>
        <begin position="255"/>
        <end position="275"/>
    </location>
</feature>
<protein>
    <submittedName>
        <fullName evidence="3">Putative phosphatase, PAP2 family</fullName>
    </submittedName>
</protein>
<dbReference type="GO" id="GO:0016020">
    <property type="term" value="C:membrane"/>
    <property type="evidence" value="ECO:0007669"/>
    <property type="project" value="UniProtKB-SubCell"/>
</dbReference>
<feature type="transmembrane region" description="Helical" evidence="1">
    <location>
        <begin position="226"/>
        <end position="248"/>
    </location>
</feature>
<keyword evidence="4" id="KW-1185">Reference proteome</keyword>
<feature type="transmembrane region" description="Helical" evidence="1">
    <location>
        <begin position="75"/>
        <end position="97"/>
    </location>
</feature>
<proteinExistence type="predicted"/>
<keyword evidence="1" id="KW-0812">Transmembrane</keyword>
<evidence type="ECO:0000259" key="2">
    <source>
        <dbReference type="Pfam" id="PF14378"/>
    </source>
</evidence>
<dbReference type="RefSeq" id="WP_080937434.1">
    <property type="nucleotide sequence ID" value="NZ_CP002581.1"/>
</dbReference>
<accession>A0A0B6SC25</accession>
<dbReference type="Gene3D" id="1.20.144.10">
    <property type="entry name" value="Phosphatidic acid phosphatase type 2/haloperoxidase"/>
    <property type="match status" value="1"/>
</dbReference>
<dbReference type="AlphaFoldDB" id="A0A0B6SC25"/>
<evidence type="ECO:0000313" key="3">
    <source>
        <dbReference type="EMBL" id="AJK49801.1"/>
    </source>
</evidence>